<dbReference type="PANTHER" id="PTHR42852:SF13">
    <property type="entry name" value="PROTEIN DIPZ"/>
    <property type="match status" value="1"/>
</dbReference>
<dbReference type="InterPro" id="IPR000866">
    <property type="entry name" value="AhpC/TSA"/>
</dbReference>
<dbReference type="SUPFAM" id="SSF52833">
    <property type="entry name" value="Thioredoxin-like"/>
    <property type="match status" value="1"/>
</dbReference>
<dbReference type="InterPro" id="IPR013766">
    <property type="entry name" value="Thioredoxin_domain"/>
</dbReference>
<evidence type="ECO:0000259" key="2">
    <source>
        <dbReference type="PROSITE" id="PS51352"/>
    </source>
</evidence>
<dbReference type="AlphaFoldDB" id="A0A6N2VFH5"/>
<accession>A0A6N2VFH5</accession>
<dbReference type="GO" id="GO:0016491">
    <property type="term" value="F:oxidoreductase activity"/>
    <property type="evidence" value="ECO:0007669"/>
    <property type="project" value="InterPro"/>
</dbReference>
<dbReference type="PROSITE" id="PS51352">
    <property type="entry name" value="THIOREDOXIN_2"/>
    <property type="match status" value="1"/>
</dbReference>
<dbReference type="InterPro" id="IPR036249">
    <property type="entry name" value="Thioredoxin-like_sf"/>
</dbReference>
<dbReference type="PANTHER" id="PTHR42852">
    <property type="entry name" value="THIOL:DISULFIDE INTERCHANGE PROTEIN DSBE"/>
    <property type="match status" value="1"/>
</dbReference>
<keyword evidence="1" id="KW-0732">Signal</keyword>
<dbReference type="GO" id="GO:0016209">
    <property type="term" value="F:antioxidant activity"/>
    <property type="evidence" value="ECO:0007669"/>
    <property type="project" value="InterPro"/>
</dbReference>
<feature type="chain" id="PRO_5039570149" evidence="1">
    <location>
        <begin position="27"/>
        <end position="372"/>
    </location>
</feature>
<dbReference type="InterPro" id="IPR050553">
    <property type="entry name" value="Thioredoxin_ResA/DsbE_sf"/>
</dbReference>
<gene>
    <name evidence="3" type="primary">resA</name>
    <name evidence="3" type="ORF">BGLFYP119_02676</name>
</gene>
<proteinExistence type="predicted"/>
<name>A0A6N2VFH5_9FIRM</name>
<dbReference type="EMBL" id="CACRST010000025">
    <property type="protein sequence ID" value="VYT29114.1"/>
    <property type="molecule type" value="Genomic_DNA"/>
</dbReference>
<sequence length="372" mass="41597">MKKTNKKVIKWMLAAGLAFGLAGIGAGNDFPGIVTAYAEEKKEVEEPKEQEIETKKVRPSEYVMIPQETYTYSDMGLTFTLPESLLDKMESQEVVMLPAAVLTEDESSLEYGFVHWNLMTEEQKETEIAPEDFEAYSEWMDSLERVGTLGVFHKDTVKELDKLTGCTEHKELGTSKDGLYVYYLSTKEGADEDLVKALGEIKTEISEMSSYKDQGSGMEAGESLGSFTTEDINGKEYTEKLFEEADLTMVNVFATWCSPCINEIPYLAELDKNMKEKGVQVVGFVMDAVNGTEKNEEGIEKAKIIAKQTKAEYPFLIPDSGYLNGRIANIQAVPETFFVDKNGNIVGETYSGSRSLEEWEEIVETELEALSE</sequence>
<feature type="domain" description="Thioredoxin" evidence="2">
    <location>
        <begin position="218"/>
        <end position="368"/>
    </location>
</feature>
<protein>
    <submittedName>
        <fullName evidence="3">Thiol-disulfide oxidoreductase ResA</fullName>
    </submittedName>
</protein>
<organism evidence="3">
    <name type="scientific">Blautia glucerasea</name>
    <dbReference type="NCBI Taxonomy" id="536633"/>
    <lineage>
        <taxon>Bacteria</taxon>
        <taxon>Bacillati</taxon>
        <taxon>Bacillota</taxon>
        <taxon>Clostridia</taxon>
        <taxon>Lachnospirales</taxon>
        <taxon>Lachnospiraceae</taxon>
        <taxon>Blautia</taxon>
    </lineage>
</organism>
<reference evidence="3" key="1">
    <citation type="submission" date="2019-11" db="EMBL/GenBank/DDBJ databases">
        <authorList>
            <person name="Feng L."/>
        </authorList>
    </citation>
    <scope>NUCLEOTIDE SEQUENCE</scope>
    <source>
        <strain evidence="3">BgluceraseaLFYP119</strain>
    </source>
</reference>
<dbReference type="Pfam" id="PF00578">
    <property type="entry name" value="AhpC-TSA"/>
    <property type="match status" value="1"/>
</dbReference>
<dbReference type="Gene3D" id="3.40.30.10">
    <property type="entry name" value="Glutaredoxin"/>
    <property type="match status" value="1"/>
</dbReference>
<feature type="signal peptide" evidence="1">
    <location>
        <begin position="1"/>
        <end position="26"/>
    </location>
</feature>
<dbReference type="CDD" id="cd02966">
    <property type="entry name" value="TlpA_like_family"/>
    <property type="match status" value="1"/>
</dbReference>
<evidence type="ECO:0000313" key="3">
    <source>
        <dbReference type="EMBL" id="VYT29114.1"/>
    </source>
</evidence>
<dbReference type="RefSeq" id="WP_156355258.1">
    <property type="nucleotide sequence ID" value="NZ_CACRST010000025.1"/>
</dbReference>
<evidence type="ECO:0000256" key="1">
    <source>
        <dbReference type="SAM" id="SignalP"/>
    </source>
</evidence>